<reference evidence="1" key="1">
    <citation type="journal article" date="2023" name="bioRxiv">
        <title>Improved chromosome-level genome assembly for marigold (Tagetes erecta).</title>
        <authorList>
            <person name="Jiang F."/>
            <person name="Yuan L."/>
            <person name="Wang S."/>
            <person name="Wang H."/>
            <person name="Xu D."/>
            <person name="Wang A."/>
            <person name="Fan W."/>
        </authorList>
    </citation>
    <scope>NUCLEOTIDE SEQUENCE</scope>
    <source>
        <strain evidence="1">WSJ</strain>
        <tissue evidence="1">Leaf</tissue>
    </source>
</reference>
<name>A0AAD8NNH7_TARER</name>
<dbReference type="Proteomes" id="UP001229421">
    <property type="component" value="Unassembled WGS sequence"/>
</dbReference>
<gene>
    <name evidence="1" type="ORF">QVD17_31055</name>
</gene>
<proteinExistence type="predicted"/>
<dbReference type="EMBL" id="JAUHHV010000008">
    <property type="protein sequence ID" value="KAK1415277.1"/>
    <property type="molecule type" value="Genomic_DNA"/>
</dbReference>
<keyword evidence="2" id="KW-1185">Reference proteome</keyword>
<evidence type="ECO:0000313" key="2">
    <source>
        <dbReference type="Proteomes" id="UP001229421"/>
    </source>
</evidence>
<accession>A0AAD8NNH7</accession>
<comment type="caution">
    <text evidence="1">The sequence shown here is derived from an EMBL/GenBank/DDBJ whole genome shotgun (WGS) entry which is preliminary data.</text>
</comment>
<evidence type="ECO:0000313" key="1">
    <source>
        <dbReference type="EMBL" id="KAK1415277.1"/>
    </source>
</evidence>
<dbReference type="AlphaFoldDB" id="A0AAD8NNH7"/>
<organism evidence="1 2">
    <name type="scientific">Tagetes erecta</name>
    <name type="common">African marigold</name>
    <dbReference type="NCBI Taxonomy" id="13708"/>
    <lineage>
        <taxon>Eukaryota</taxon>
        <taxon>Viridiplantae</taxon>
        <taxon>Streptophyta</taxon>
        <taxon>Embryophyta</taxon>
        <taxon>Tracheophyta</taxon>
        <taxon>Spermatophyta</taxon>
        <taxon>Magnoliopsida</taxon>
        <taxon>eudicotyledons</taxon>
        <taxon>Gunneridae</taxon>
        <taxon>Pentapetalae</taxon>
        <taxon>asterids</taxon>
        <taxon>campanulids</taxon>
        <taxon>Asterales</taxon>
        <taxon>Asteraceae</taxon>
        <taxon>Asteroideae</taxon>
        <taxon>Heliantheae alliance</taxon>
        <taxon>Tageteae</taxon>
        <taxon>Tagetes</taxon>
    </lineage>
</organism>
<protein>
    <submittedName>
        <fullName evidence="1">Uncharacterized protein</fullName>
    </submittedName>
</protein>
<sequence length="99" mass="11611">MLSISIYKHSSCIIQCELTSQFVNHLHSSDFTFSIHPCYQQQLPRTMHTLMTNKHTERRLIVTIGTNEQSVNKFSKFPSWYSSDHSLMYEANRSLVIRC</sequence>